<dbReference type="Pfam" id="PF00583">
    <property type="entry name" value="Acetyltransf_1"/>
    <property type="match status" value="1"/>
</dbReference>
<dbReference type="PROSITE" id="PS51186">
    <property type="entry name" value="GNAT"/>
    <property type="match status" value="1"/>
</dbReference>
<dbReference type="GO" id="GO:0016747">
    <property type="term" value="F:acyltransferase activity, transferring groups other than amino-acyl groups"/>
    <property type="evidence" value="ECO:0007669"/>
    <property type="project" value="InterPro"/>
</dbReference>
<dbReference type="Proteomes" id="UP000258927">
    <property type="component" value="Chromosome"/>
</dbReference>
<dbReference type="InterPro" id="IPR050832">
    <property type="entry name" value="Bact_Acetyltransf"/>
</dbReference>
<dbReference type="EMBL" id="CP021330">
    <property type="protein sequence ID" value="AVX04475.1"/>
    <property type="molecule type" value="Genomic_DNA"/>
</dbReference>
<gene>
    <name evidence="4" type="ORF">MXMO3_01951</name>
</gene>
<dbReference type="RefSeq" id="WP_117395740.1">
    <property type="nucleotide sequence ID" value="NZ_CP021330.1"/>
</dbReference>
<dbReference type="STRING" id="1122213.GCA_000423365_02251"/>
<feature type="domain" description="N-acetyltransferase" evidence="3">
    <location>
        <begin position="1"/>
        <end position="160"/>
    </location>
</feature>
<dbReference type="InterPro" id="IPR000182">
    <property type="entry name" value="GNAT_dom"/>
</dbReference>
<reference evidence="4 5" key="1">
    <citation type="submission" date="2017-05" db="EMBL/GenBank/DDBJ databases">
        <title>Genome Analysis of Maritalea myrionectae HL2708#5.</title>
        <authorList>
            <consortium name="Cotde Inc.-PKNU"/>
            <person name="Jang D."/>
            <person name="Oh H.-M."/>
        </authorList>
    </citation>
    <scope>NUCLEOTIDE SEQUENCE [LARGE SCALE GENOMIC DNA]</scope>
    <source>
        <strain evidence="4 5">HL2708#5</strain>
    </source>
</reference>
<dbReference type="CDD" id="cd04301">
    <property type="entry name" value="NAT_SF"/>
    <property type="match status" value="1"/>
</dbReference>
<dbReference type="InterPro" id="IPR016181">
    <property type="entry name" value="Acyl_CoA_acyltransferase"/>
</dbReference>
<accession>A0A2R4MEV4</accession>
<dbReference type="KEGG" id="mmyr:MXMO3_01951"/>
<evidence type="ECO:0000256" key="2">
    <source>
        <dbReference type="ARBA" id="ARBA00023315"/>
    </source>
</evidence>
<dbReference type="AlphaFoldDB" id="A0A2R4MEV4"/>
<evidence type="ECO:0000313" key="4">
    <source>
        <dbReference type="EMBL" id="AVX04475.1"/>
    </source>
</evidence>
<evidence type="ECO:0000256" key="1">
    <source>
        <dbReference type="ARBA" id="ARBA00022679"/>
    </source>
</evidence>
<evidence type="ECO:0000313" key="5">
    <source>
        <dbReference type="Proteomes" id="UP000258927"/>
    </source>
</evidence>
<dbReference type="PANTHER" id="PTHR43877:SF1">
    <property type="entry name" value="ACETYLTRANSFERASE"/>
    <property type="match status" value="1"/>
</dbReference>
<dbReference type="PANTHER" id="PTHR43877">
    <property type="entry name" value="AMINOALKYLPHOSPHONATE N-ACETYLTRANSFERASE-RELATED-RELATED"/>
    <property type="match status" value="1"/>
</dbReference>
<keyword evidence="1" id="KW-0808">Transferase</keyword>
<keyword evidence="2" id="KW-0012">Acyltransferase</keyword>
<dbReference type="SUPFAM" id="SSF55729">
    <property type="entry name" value="Acyl-CoA N-acyltransferases (Nat)"/>
    <property type="match status" value="1"/>
</dbReference>
<evidence type="ECO:0000259" key="3">
    <source>
        <dbReference type="PROSITE" id="PS51186"/>
    </source>
</evidence>
<dbReference type="Gene3D" id="3.40.630.30">
    <property type="match status" value="1"/>
</dbReference>
<proteinExistence type="predicted"/>
<sequence>MLIRRTRADDVSGLKAMLQQVWHQTYAPFLGRARVDQLTTMWHTPEKQAAETTAENCVSLVAENIDDIVGHALVADEGEGHLHLRRLYLQATYHGHGVGAQLLNAALSAFPQGRSVRLEVYENNARAVAFYRAQGFAVCEKLRDEFADDELYEFRMIKAL</sequence>
<name>A0A2R4MEV4_9HYPH</name>
<keyword evidence="5" id="KW-1185">Reference proteome</keyword>
<organism evidence="4 5">
    <name type="scientific">Maritalea myrionectae</name>
    <dbReference type="NCBI Taxonomy" id="454601"/>
    <lineage>
        <taxon>Bacteria</taxon>
        <taxon>Pseudomonadati</taxon>
        <taxon>Pseudomonadota</taxon>
        <taxon>Alphaproteobacteria</taxon>
        <taxon>Hyphomicrobiales</taxon>
        <taxon>Devosiaceae</taxon>
        <taxon>Maritalea</taxon>
    </lineage>
</organism>
<protein>
    <recommendedName>
        <fullName evidence="3">N-acetyltransferase domain-containing protein</fullName>
    </recommendedName>
</protein>